<feature type="signal peptide" evidence="6">
    <location>
        <begin position="1"/>
        <end position="27"/>
    </location>
</feature>
<dbReference type="Pfam" id="PF05730">
    <property type="entry name" value="CFEM"/>
    <property type="match status" value="1"/>
</dbReference>
<dbReference type="PROSITE" id="PS52012">
    <property type="entry name" value="CFEM"/>
    <property type="match status" value="1"/>
</dbReference>
<accession>A0AAD4LBC4</accession>
<feature type="chain" id="PRO_5042258556" description="CFEM domain-containing protein" evidence="6">
    <location>
        <begin position="28"/>
        <end position="181"/>
    </location>
</feature>
<keyword evidence="2" id="KW-0964">Secreted</keyword>
<feature type="region of interest" description="Disordered" evidence="5">
    <location>
        <begin position="134"/>
        <end position="155"/>
    </location>
</feature>
<evidence type="ECO:0000313" key="9">
    <source>
        <dbReference type="Proteomes" id="UP001201163"/>
    </source>
</evidence>
<evidence type="ECO:0000256" key="1">
    <source>
        <dbReference type="ARBA" id="ARBA00004613"/>
    </source>
</evidence>
<evidence type="ECO:0000256" key="3">
    <source>
        <dbReference type="ARBA" id="ARBA00022729"/>
    </source>
</evidence>
<evidence type="ECO:0000256" key="4">
    <source>
        <dbReference type="ARBA" id="ARBA00023157"/>
    </source>
</evidence>
<name>A0AAD4LBC4_9AGAM</name>
<reference evidence="8" key="1">
    <citation type="submission" date="2022-01" db="EMBL/GenBank/DDBJ databases">
        <title>Comparative genomics reveals a dynamic genome evolution in the ectomycorrhizal milk-cap (Lactarius) mushrooms.</title>
        <authorList>
            <consortium name="DOE Joint Genome Institute"/>
            <person name="Lebreton A."/>
            <person name="Tang N."/>
            <person name="Kuo A."/>
            <person name="LaButti K."/>
            <person name="Drula E."/>
            <person name="Barry K."/>
            <person name="Clum A."/>
            <person name="Lipzen A."/>
            <person name="Mousain D."/>
            <person name="Ng V."/>
            <person name="Wang R."/>
            <person name="Wang X."/>
            <person name="Dai Y."/>
            <person name="Henrissat B."/>
            <person name="Grigoriev I.V."/>
            <person name="Guerin-Laguette A."/>
            <person name="Yu F."/>
            <person name="Martin F.M."/>
        </authorList>
    </citation>
    <scope>NUCLEOTIDE SEQUENCE</scope>
    <source>
        <strain evidence="8">QP</strain>
    </source>
</reference>
<evidence type="ECO:0000256" key="2">
    <source>
        <dbReference type="ARBA" id="ARBA00022525"/>
    </source>
</evidence>
<sequence>MPTFRTTASGPLVAFVALSYIVPLFHAQSQLPACAARCAASAAAITGCSLTDPACICSSDPFLLAYDACIYQPENCLNGDNADIQPAISFYVDTCDVDGPGFPTIVVPSFTTGSGASSISSTILTLPPPVLPTLTSTPSTTSASTQTVSSPPTNAAASLPVHARAAALMAGGVGALVAVAM</sequence>
<keyword evidence="4" id="KW-1015">Disulfide bond</keyword>
<dbReference type="EMBL" id="JAKELL010000062">
    <property type="protein sequence ID" value="KAH8985525.1"/>
    <property type="molecule type" value="Genomic_DNA"/>
</dbReference>
<evidence type="ECO:0000259" key="7">
    <source>
        <dbReference type="PROSITE" id="PS52012"/>
    </source>
</evidence>
<evidence type="ECO:0000256" key="5">
    <source>
        <dbReference type="SAM" id="MobiDB-lite"/>
    </source>
</evidence>
<evidence type="ECO:0000313" key="8">
    <source>
        <dbReference type="EMBL" id="KAH8985525.1"/>
    </source>
</evidence>
<comment type="caution">
    <text evidence="8">The sequence shown here is derived from an EMBL/GenBank/DDBJ whole genome shotgun (WGS) entry which is preliminary data.</text>
</comment>
<keyword evidence="3 6" id="KW-0732">Signal</keyword>
<dbReference type="Proteomes" id="UP001201163">
    <property type="component" value="Unassembled WGS sequence"/>
</dbReference>
<keyword evidence="9" id="KW-1185">Reference proteome</keyword>
<dbReference type="InterPro" id="IPR008427">
    <property type="entry name" value="Extracellular_membr_CFEM_dom"/>
</dbReference>
<dbReference type="AlphaFoldDB" id="A0AAD4LBC4"/>
<feature type="compositionally biased region" description="Low complexity" evidence="5">
    <location>
        <begin position="134"/>
        <end position="153"/>
    </location>
</feature>
<organism evidence="8 9">
    <name type="scientific">Lactarius akahatsu</name>
    <dbReference type="NCBI Taxonomy" id="416441"/>
    <lineage>
        <taxon>Eukaryota</taxon>
        <taxon>Fungi</taxon>
        <taxon>Dikarya</taxon>
        <taxon>Basidiomycota</taxon>
        <taxon>Agaricomycotina</taxon>
        <taxon>Agaricomycetes</taxon>
        <taxon>Russulales</taxon>
        <taxon>Russulaceae</taxon>
        <taxon>Lactarius</taxon>
    </lineage>
</organism>
<protein>
    <recommendedName>
        <fullName evidence="7">CFEM domain-containing protein</fullName>
    </recommendedName>
</protein>
<gene>
    <name evidence="8" type="ORF">EDB92DRAFT_1949796</name>
</gene>
<comment type="subcellular location">
    <subcellularLocation>
        <location evidence="1">Secreted</location>
    </subcellularLocation>
</comment>
<proteinExistence type="predicted"/>
<evidence type="ECO:0000256" key="6">
    <source>
        <dbReference type="SAM" id="SignalP"/>
    </source>
</evidence>
<dbReference type="GO" id="GO:0005576">
    <property type="term" value="C:extracellular region"/>
    <property type="evidence" value="ECO:0007669"/>
    <property type="project" value="UniProtKB-SubCell"/>
</dbReference>
<feature type="domain" description="CFEM" evidence="7">
    <location>
        <begin position="4"/>
        <end position="122"/>
    </location>
</feature>